<dbReference type="PANTHER" id="PTHR24637:SF421">
    <property type="entry name" value="CUTICLE COLLAGEN DPY-2"/>
    <property type="match status" value="1"/>
</dbReference>
<name>A0ABN8SKN6_9CNID</name>
<reference evidence="2 3" key="1">
    <citation type="submission" date="2022-05" db="EMBL/GenBank/DDBJ databases">
        <authorList>
            <consortium name="Genoscope - CEA"/>
            <person name="William W."/>
        </authorList>
    </citation>
    <scope>NUCLEOTIDE SEQUENCE [LARGE SCALE GENOMIC DNA]</scope>
</reference>
<feature type="region of interest" description="Disordered" evidence="1">
    <location>
        <begin position="107"/>
        <end position="189"/>
    </location>
</feature>
<accession>A0ABN8SKN6</accession>
<dbReference type="Proteomes" id="UP001159427">
    <property type="component" value="Unassembled WGS sequence"/>
</dbReference>
<dbReference type="Pfam" id="PF01391">
    <property type="entry name" value="Collagen"/>
    <property type="match status" value="1"/>
</dbReference>
<evidence type="ECO:0000313" key="2">
    <source>
        <dbReference type="EMBL" id="CAH3192197.1"/>
    </source>
</evidence>
<protein>
    <submittedName>
        <fullName evidence="2">Uncharacterized protein</fullName>
    </submittedName>
</protein>
<gene>
    <name evidence="2" type="ORF">PEVE_00023458</name>
</gene>
<feature type="non-terminal residue" evidence="2">
    <location>
        <position position="222"/>
    </location>
</feature>
<proteinExistence type="predicted"/>
<comment type="caution">
    <text evidence="2">The sequence shown here is derived from an EMBL/GenBank/DDBJ whole genome shotgun (WGS) entry which is preliminary data.</text>
</comment>
<dbReference type="EMBL" id="CALNXI010003108">
    <property type="protein sequence ID" value="CAH3192197.1"/>
    <property type="molecule type" value="Genomic_DNA"/>
</dbReference>
<dbReference type="PANTHER" id="PTHR24637">
    <property type="entry name" value="COLLAGEN"/>
    <property type="match status" value="1"/>
</dbReference>
<keyword evidence="3" id="KW-1185">Reference proteome</keyword>
<evidence type="ECO:0000256" key="1">
    <source>
        <dbReference type="SAM" id="MobiDB-lite"/>
    </source>
</evidence>
<sequence length="222" mass="23286">MTAQKQTLPFFASILSVLSIVFHSAGFLRVELELNEQKKRINALESVGEAKSNFNILDLVTRSKEITPDLYSTKQRTKRHSAENIKNKTEKKILKILLELKQHQSLSQSGTCLPCPPGPPGSSGEKESRGKRGQKGDQGIMGLPGKSGKQGIIGPAGPKGDVGVKGQKGDIGPAGMPGANGEPGESISAPFVAVSPKTLTVNEGGSASFLCSASANPKAAIK</sequence>
<dbReference type="InterPro" id="IPR008160">
    <property type="entry name" value="Collagen"/>
</dbReference>
<evidence type="ECO:0000313" key="3">
    <source>
        <dbReference type="Proteomes" id="UP001159427"/>
    </source>
</evidence>
<organism evidence="2 3">
    <name type="scientific">Porites evermanni</name>
    <dbReference type="NCBI Taxonomy" id="104178"/>
    <lineage>
        <taxon>Eukaryota</taxon>
        <taxon>Metazoa</taxon>
        <taxon>Cnidaria</taxon>
        <taxon>Anthozoa</taxon>
        <taxon>Hexacorallia</taxon>
        <taxon>Scleractinia</taxon>
        <taxon>Fungiina</taxon>
        <taxon>Poritidae</taxon>
        <taxon>Porites</taxon>
    </lineage>
</organism>